<dbReference type="GO" id="GO:0004553">
    <property type="term" value="F:hydrolase activity, hydrolyzing O-glycosyl compounds"/>
    <property type="evidence" value="ECO:0007669"/>
    <property type="project" value="InterPro"/>
</dbReference>
<sequence length="137" mass="15638">MKKTLLLATWCVLLLSCNTQPKHYAPVNPNVTPEAKALLAMLYRSVDEGKIISAQHHNESLIAHPERYEQDRDRILQATGKVPMIWGGDMGWDREAVVNKAVEEYEKGHIITLMWHSQRPTDEGPTIFKEQCQGEFP</sequence>
<evidence type="ECO:0000313" key="4">
    <source>
        <dbReference type="EMBL" id="KAA6336981.1"/>
    </source>
</evidence>
<evidence type="ECO:0000256" key="2">
    <source>
        <dbReference type="ARBA" id="ARBA00023295"/>
    </source>
</evidence>
<evidence type="ECO:0000259" key="3">
    <source>
        <dbReference type="PROSITE" id="PS51764"/>
    </source>
</evidence>
<dbReference type="SUPFAM" id="SSF51445">
    <property type="entry name" value="(Trans)glycosidases"/>
    <property type="match status" value="1"/>
</dbReference>
<gene>
    <name evidence="4" type="ORF">EZS27_014912</name>
</gene>
<proteinExistence type="predicted"/>
<feature type="non-terminal residue" evidence="4">
    <location>
        <position position="137"/>
    </location>
</feature>
<accession>A0A5J4RVK8</accession>
<dbReference type="PROSITE" id="PS51764">
    <property type="entry name" value="GH26"/>
    <property type="match status" value="1"/>
</dbReference>
<keyword evidence="2" id="KW-0326">Glycosidase</keyword>
<name>A0A5J4RVK8_9ZZZZ</name>
<dbReference type="InterPro" id="IPR022790">
    <property type="entry name" value="GH26_dom"/>
</dbReference>
<keyword evidence="1" id="KW-0378">Hydrolase</keyword>
<dbReference type="EMBL" id="SNRY01000742">
    <property type="protein sequence ID" value="KAA6336981.1"/>
    <property type="molecule type" value="Genomic_DNA"/>
</dbReference>
<comment type="caution">
    <text evidence="4">The sequence shown here is derived from an EMBL/GenBank/DDBJ whole genome shotgun (WGS) entry which is preliminary data.</text>
</comment>
<dbReference type="Pfam" id="PF02156">
    <property type="entry name" value="Glyco_hydro_26"/>
    <property type="match status" value="1"/>
</dbReference>
<reference evidence="4" key="1">
    <citation type="submission" date="2019-03" db="EMBL/GenBank/DDBJ databases">
        <title>Single cell metagenomics reveals metabolic interactions within the superorganism composed of flagellate Streblomastix strix and complex community of Bacteroidetes bacteria on its surface.</title>
        <authorList>
            <person name="Treitli S.C."/>
            <person name="Kolisko M."/>
            <person name="Husnik F."/>
            <person name="Keeling P."/>
            <person name="Hampl V."/>
        </authorList>
    </citation>
    <scope>NUCLEOTIDE SEQUENCE</scope>
    <source>
        <strain evidence="4">STM</strain>
    </source>
</reference>
<protein>
    <recommendedName>
        <fullName evidence="3">GH26 domain-containing protein</fullName>
    </recommendedName>
</protein>
<dbReference type="InterPro" id="IPR017853">
    <property type="entry name" value="GH"/>
</dbReference>
<dbReference type="PROSITE" id="PS51257">
    <property type="entry name" value="PROKAR_LIPOPROTEIN"/>
    <property type="match status" value="1"/>
</dbReference>
<evidence type="ECO:0000256" key="1">
    <source>
        <dbReference type="ARBA" id="ARBA00022801"/>
    </source>
</evidence>
<dbReference type="Gene3D" id="3.20.20.80">
    <property type="entry name" value="Glycosidases"/>
    <property type="match status" value="1"/>
</dbReference>
<organism evidence="4">
    <name type="scientific">termite gut metagenome</name>
    <dbReference type="NCBI Taxonomy" id="433724"/>
    <lineage>
        <taxon>unclassified sequences</taxon>
        <taxon>metagenomes</taxon>
        <taxon>organismal metagenomes</taxon>
    </lineage>
</organism>
<dbReference type="AlphaFoldDB" id="A0A5J4RVK8"/>
<feature type="domain" description="GH26" evidence="3">
    <location>
        <begin position="33"/>
        <end position="137"/>
    </location>
</feature>